<comment type="caution">
    <text evidence="2">The sequence shown here is derived from an EMBL/GenBank/DDBJ whole genome shotgun (WGS) entry which is preliminary data.</text>
</comment>
<reference evidence="2 3" key="1">
    <citation type="submission" date="2019-04" db="EMBL/GenBank/DDBJ databases">
        <title>A pseudo-fructophilic Leuconostoc citreum strain F192-5 isolated from peel of satsuma mandarin: the first report for isolation and characterization of strain-dependent fructophilic-like characteristics.</title>
        <authorList>
            <person name="Maeno S."/>
            <person name="Tanizawa Y."/>
            <person name="Kajikawa A."/>
            <person name="Kanesaki Y."/>
            <person name="Kubota E."/>
            <person name="Arita M."/>
            <person name="Leon D."/>
            <person name="Endo A."/>
        </authorList>
    </citation>
    <scope>NUCLEOTIDE SEQUENCE [LARGE SCALE GENOMIC DNA]</scope>
    <source>
        <strain evidence="2 3">F192-5</strain>
    </source>
</reference>
<gene>
    <name evidence="2" type="ORF">LCIT_15370</name>
</gene>
<proteinExistence type="predicted"/>
<protein>
    <recommendedName>
        <fullName evidence="1">DUF4097 domain-containing protein</fullName>
    </recommendedName>
</protein>
<dbReference type="Pfam" id="PF13349">
    <property type="entry name" value="DUF4097"/>
    <property type="match status" value="1"/>
</dbReference>
<dbReference type="PANTHER" id="PTHR34094">
    <property type="match status" value="1"/>
</dbReference>
<evidence type="ECO:0000259" key="1">
    <source>
        <dbReference type="Pfam" id="PF13349"/>
    </source>
</evidence>
<accession>A0A5A5U2X9</accession>
<feature type="domain" description="DUF4097" evidence="1">
    <location>
        <begin position="205"/>
        <end position="437"/>
    </location>
</feature>
<dbReference type="RefSeq" id="WP_149334635.1">
    <property type="nucleotide sequence ID" value="NZ_BJJW01000009.1"/>
</dbReference>
<dbReference type="Proteomes" id="UP000323274">
    <property type="component" value="Unassembled WGS sequence"/>
</dbReference>
<dbReference type="InterPro" id="IPR025164">
    <property type="entry name" value="Toastrack_DUF4097"/>
</dbReference>
<organism evidence="2 3">
    <name type="scientific">Leuconostoc citreum</name>
    <dbReference type="NCBI Taxonomy" id="33964"/>
    <lineage>
        <taxon>Bacteria</taxon>
        <taxon>Bacillati</taxon>
        <taxon>Bacillota</taxon>
        <taxon>Bacilli</taxon>
        <taxon>Lactobacillales</taxon>
        <taxon>Lactobacillaceae</taxon>
        <taxon>Leuconostoc</taxon>
    </lineage>
</organism>
<evidence type="ECO:0000313" key="3">
    <source>
        <dbReference type="Proteomes" id="UP000323274"/>
    </source>
</evidence>
<dbReference type="PANTHER" id="PTHR34094:SF1">
    <property type="entry name" value="PROTEIN FAM185A"/>
    <property type="match status" value="1"/>
</dbReference>
<sequence length="438" mass="49518">MTSIEMAIRTRLDVIFSKYTPNEQLTEFKEELVADLLDAYQDFAKQDKSHDEALDDAFAQLGDIDTILRELSQTKKQENDDSKSQTKKSSFFEFSNDGLHLGNLHIDGQGVRLGDDIVIDGKHDKVQLGDWLHVDRSGARVGRKYYRFDEDEPSDTTHTPSWSVAHHNAQIPTSDKPFVFDYKNADVHFYSNDKADLITLDEFFSRDNNRYFADIQETNEQISVTQGDNPLLFHVRTQVNIGLPKDFNHGKITMINHSGSIMAQDLSLQQFNLYLHAGNFRGNHIQAETANWQIHAGEVKVQELNFKHADIFNKSGSLKLDNMTVEDSHITVTSGTVQISHFTGGGQFATHTGSLRLRIDKLTDDLKLQAKTGSIRVTMPESQDCYFNLSANMGSIVMDHTEATHFDKNTNSYKCGFYGDNPKFTIDANVDSGTIKVY</sequence>
<evidence type="ECO:0000313" key="2">
    <source>
        <dbReference type="EMBL" id="GDZ84295.1"/>
    </source>
</evidence>
<dbReference type="EMBL" id="BJJW01000009">
    <property type="protein sequence ID" value="GDZ84295.1"/>
    <property type="molecule type" value="Genomic_DNA"/>
</dbReference>
<dbReference type="AlphaFoldDB" id="A0A5A5U2X9"/>
<name>A0A5A5U2X9_LEUCI</name>